<dbReference type="RefSeq" id="XP_008717376.1">
    <property type="nucleotide sequence ID" value="XM_008719154.1"/>
</dbReference>
<evidence type="ECO:0000313" key="2">
    <source>
        <dbReference type="Proteomes" id="UP000030752"/>
    </source>
</evidence>
<dbReference type="EMBL" id="KB822720">
    <property type="protein sequence ID" value="ETN40533.1"/>
    <property type="molecule type" value="Genomic_DNA"/>
</dbReference>
<proteinExistence type="predicted"/>
<dbReference type="VEuPathDB" id="FungiDB:HMPREF1541_04810"/>
<dbReference type="Proteomes" id="UP000030752">
    <property type="component" value="Unassembled WGS sequence"/>
</dbReference>
<dbReference type="AlphaFoldDB" id="W2RXN4"/>
<gene>
    <name evidence="1" type="ORF">HMPREF1541_04810</name>
</gene>
<accession>W2RXN4</accession>
<dbReference type="InParanoid" id="W2RXN4"/>
<sequence length="88" mass="9870">MVGHTDCSVREELENRELVVLEEEELVGSTLCEETMVTIGVDRDLDEEEEGKELEVLQSVLTEDEDEEEEEVVRGAELPAIVHVAAPF</sequence>
<dbReference type="HOGENOM" id="CLU_2469029_0_0_1"/>
<evidence type="ECO:0000313" key="1">
    <source>
        <dbReference type="EMBL" id="ETN40533.1"/>
    </source>
</evidence>
<reference evidence="1 2" key="1">
    <citation type="submission" date="2013-03" db="EMBL/GenBank/DDBJ databases">
        <title>The Genome Sequence of Phialophora europaea CBS 101466.</title>
        <authorList>
            <consortium name="The Broad Institute Genomics Platform"/>
            <person name="Cuomo C."/>
            <person name="de Hoog S."/>
            <person name="Gorbushina A."/>
            <person name="Walker B."/>
            <person name="Young S.K."/>
            <person name="Zeng Q."/>
            <person name="Gargeya S."/>
            <person name="Fitzgerald M."/>
            <person name="Haas B."/>
            <person name="Abouelleil A."/>
            <person name="Allen A.W."/>
            <person name="Alvarado L."/>
            <person name="Arachchi H.M."/>
            <person name="Berlin A.M."/>
            <person name="Chapman S.B."/>
            <person name="Gainer-Dewar J."/>
            <person name="Goldberg J."/>
            <person name="Griggs A."/>
            <person name="Gujja S."/>
            <person name="Hansen M."/>
            <person name="Howarth C."/>
            <person name="Imamovic A."/>
            <person name="Ireland A."/>
            <person name="Larimer J."/>
            <person name="McCowan C."/>
            <person name="Murphy C."/>
            <person name="Pearson M."/>
            <person name="Poon T.W."/>
            <person name="Priest M."/>
            <person name="Roberts A."/>
            <person name="Saif S."/>
            <person name="Shea T."/>
            <person name="Sisk P."/>
            <person name="Sykes S."/>
            <person name="Wortman J."/>
            <person name="Nusbaum C."/>
            <person name="Birren B."/>
        </authorList>
    </citation>
    <scope>NUCLEOTIDE SEQUENCE [LARGE SCALE GENOMIC DNA]</scope>
    <source>
        <strain evidence="1 2">CBS 101466</strain>
    </source>
</reference>
<keyword evidence="2" id="KW-1185">Reference proteome</keyword>
<protein>
    <submittedName>
        <fullName evidence="1">Uncharacterized protein</fullName>
    </submittedName>
</protein>
<organism evidence="1 2">
    <name type="scientific">Cyphellophora europaea (strain CBS 101466)</name>
    <name type="common">Phialophora europaea</name>
    <dbReference type="NCBI Taxonomy" id="1220924"/>
    <lineage>
        <taxon>Eukaryota</taxon>
        <taxon>Fungi</taxon>
        <taxon>Dikarya</taxon>
        <taxon>Ascomycota</taxon>
        <taxon>Pezizomycotina</taxon>
        <taxon>Eurotiomycetes</taxon>
        <taxon>Chaetothyriomycetidae</taxon>
        <taxon>Chaetothyriales</taxon>
        <taxon>Cyphellophoraceae</taxon>
        <taxon>Cyphellophora</taxon>
    </lineage>
</organism>
<dbReference type="GeneID" id="19972149"/>
<name>W2RXN4_CYPE1</name>